<dbReference type="GO" id="GO:0005524">
    <property type="term" value="F:ATP binding"/>
    <property type="evidence" value="ECO:0007669"/>
    <property type="project" value="InterPro"/>
</dbReference>
<dbReference type="Proteomes" id="UP001177744">
    <property type="component" value="Unassembled WGS sequence"/>
</dbReference>
<dbReference type="Gene3D" id="1.20.58.530">
    <property type="match status" value="1"/>
</dbReference>
<evidence type="ECO:0000256" key="1">
    <source>
        <dbReference type="PROSITE-ProRule" id="PRU00782"/>
    </source>
</evidence>
<reference evidence="3" key="1">
    <citation type="submission" date="2023-06" db="EMBL/GenBank/DDBJ databases">
        <title>Reference genome for the Northern bat (Eptesicus nilssonii), a most northern bat species.</title>
        <authorList>
            <person name="Laine V.N."/>
            <person name="Pulliainen A.T."/>
            <person name="Lilley T.M."/>
        </authorList>
    </citation>
    <scope>NUCLEOTIDE SEQUENCE</scope>
    <source>
        <strain evidence="3">BLF_Eptnil</strain>
        <tissue evidence="3">Kidney</tissue>
    </source>
</reference>
<keyword evidence="4" id="KW-1185">Reference proteome</keyword>
<accession>A0AA40HHM2</accession>
<dbReference type="GO" id="GO:0003774">
    <property type="term" value="F:cytoskeletal motor activity"/>
    <property type="evidence" value="ECO:0007669"/>
    <property type="project" value="InterPro"/>
</dbReference>
<dbReference type="EMBL" id="JAULJE010000020">
    <property type="protein sequence ID" value="KAK1331361.1"/>
    <property type="molecule type" value="Genomic_DNA"/>
</dbReference>
<organism evidence="3 4">
    <name type="scientific">Cnephaeus nilssonii</name>
    <name type="common">Northern bat</name>
    <name type="synonym">Eptesicus nilssonii</name>
    <dbReference type="NCBI Taxonomy" id="3371016"/>
    <lineage>
        <taxon>Eukaryota</taxon>
        <taxon>Metazoa</taxon>
        <taxon>Chordata</taxon>
        <taxon>Craniata</taxon>
        <taxon>Vertebrata</taxon>
        <taxon>Euteleostomi</taxon>
        <taxon>Mammalia</taxon>
        <taxon>Eutheria</taxon>
        <taxon>Laurasiatheria</taxon>
        <taxon>Chiroptera</taxon>
        <taxon>Yangochiroptera</taxon>
        <taxon>Vespertilionidae</taxon>
        <taxon>Cnephaeus</taxon>
    </lineage>
</organism>
<dbReference type="GO" id="GO:0016459">
    <property type="term" value="C:myosin complex"/>
    <property type="evidence" value="ECO:0007669"/>
    <property type="project" value="UniProtKB-KW"/>
</dbReference>
<keyword evidence="1" id="KW-0505">Motor protein</keyword>
<dbReference type="AlphaFoldDB" id="A0AA40HHM2"/>
<protein>
    <recommendedName>
        <fullName evidence="2">Myosin motor domain-containing protein</fullName>
    </recommendedName>
</protein>
<evidence type="ECO:0000259" key="2">
    <source>
        <dbReference type="PROSITE" id="PS51456"/>
    </source>
</evidence>
<gene>
    <name evidence="3" type="ORF">QTO34_009314</name>
</gene>
<dbReference type="PROSITE" id="PS51456">
    <property type="entry name" value="MYOSIN_MOTOR"/>
    <property type="match status" value="1"/>
</dbReference>
<dbReference type="GO" id="GO:0003779">
    <property type="term" value="F:actin binding"/>
    <property type="evidence" value="ECO:0007669"/>
    <property type="project" value="UniProtKB-KW"/>
</dbReference>
<dbReference type="InterPro" id="IPR001609">
    <property type="entry name" value="Myosin_head_motor_dom-like"/>
</dbReference>
<sequence length="65" mass="7558">MQTGEKTELYSVIGFIDKNKDTLFQDFKRLMYNRQPKFLVALFRQGLKKKKKKTGEAKMAAEVNG</sequence>
<proteinExistence type="inferred from homology"/>
<dbReference type="SUPFAM" id="SSF52540">
    <property type="entry name" value="P-loop containing nucleoside triphosphate hydrolases"/>
    <property type="match status" value="1"/>
</dbReference>
<comment type="caution">
    <text evidence="3">The sequence shown here is derived from an EMBL/GenBank/DDBJ whole genome shotgun (WGS) entry which is preliminary data.</text>
</comment>
<feature type="domain" description="Myosin motor" evidence="2">
    <location>
        <begin position="1"/>
        <end position="65"/>
    </location>
</feature>
<keyword evidence="1" id="KW-0009">Actin-binding</keyword>
<comment type="caution">
    <text evidence="1">Lacks conserved residue(s) required for the propagation of feature annotation.</text>
</comment>
<name>A0AA40HHM2_CNENI</name>
<evidence type="ECO:0000313" key="3">
    <source>
        <dbReference type="EMBL" id="KAK1331361.1"/>
    </source>
</evidence>
<evidence type="ECO:0000313" key="4">
    <source>
        <dbReference type="Proteomes" id="UP001177744"/>
    </source>
</evidence>
<dbReference type="InterPro" id="IPR027417">
    <property type="entry name" value="P-loop_NTPase"/>
</dbReference>
<comment type="similarity">
    <text evidence="1">Belongs to the TRAFAC class myosin-kinesin ATPase superfamily. Myosin family.</text>
</comment>
<keyword evidence="1" id="KW-0518">Myosin</keyword>